<dbReference type="GO" id="GO:0004965">
    <property type="term" value="F:G protein-coupled GABA receptor activity"/>
    <property type="evidence" value="ECO:0007669"/>
    <property type="project" value="InterPro"/>
</dbReference>
<evidence type="ECO:0000256" key="5">
    <source>
        <dbReference type="ARBA" id="ARBA00022989"/>
    </source>
</evidence>
<evidence type="ECO:0000256" key="7">
    <source>
        <dbReference type="ARBA" id="ARBA00023136"/>
    </source>
</evidence>
<gene>
    <name evidence="16" type="ORF">PMEA_00027609</name>
</gene>
<dbReference type="Pfam" id="PF01094">
    <property type="entry name" value="ANF_receptor"/>
    <property type="match status" value="1"/>
</dbReference>
<accession>A0AAU9XP72</accession>
<keyword evidence="7 13" id="KW-0472">Membrane</keyword>
<comment type="caution">
    <text evidence="16">The sequence shown here is derived from an EMBL/GenBank/DDBJ whole genome shotgun (WGS) entry which is preliminary data.</text>
</comment>
<keyword evidence="4 14" id="KW-0732">Signal</keyword>
<dbReference type="Gene3D" id="3.40.50.2300">
    <property type="match status" value="2"/>
</dbReference>
<dbReference type="SUPFAM" id="SSF53822">
    <property type="entry name" value="Periplasmic binding protein-like I"/>
    <property type="match status" value="1"/>
</dbReference>
<evidence type="ECO:0000256" key="1">
    <source>
        <dbReference type="ARBA" id="ARBA00004651"/>
    </source>
</evidence>
<dbReference type="InterPro" id="IPR017978">
    <property type="entry name" value="GPCR_3_C"/>
</dbReference>
<feature type="transmembrane region" description="Helical" evidence="13">
    <location>
        <begin position="567"/>
        <end position="587"/>
    </location>
</feature>
<keyword evidence="10" id="KW-0807">Transducer</keyword>
<feature type="domain" description="G-protein coupled receptors family 3 profile" evidence="15">
    <location>
        <begin position="502"/>
        <end position="723"/>
    </location>
</feature>
<dbReference type="InterPro" id="IPR028082">
    <property type="entry name" value="Peripla_BP_I"/>
</dbReference>
<feature type="transmembrane region" description="Helical" evidence="13">
    <location>
        <begin position="627"/>
        <end position="648"/>
    </location>
</feature>
<feature type="compositionally biased region" description="Low complexity" evidence="12">
    <location>
        <begin position="749"/>
        <end position="766"/>
    </location>
</feature>
<dbReference type="FunFam" id="3.40.50.2300:FF:000063">
    <property type="entry name" value="Gamma-aminobutyric acid type B receptor subunit"/>
    <property type="match status" value="1"/>
</dbReference>
<evidence type="ECO:0000256" key="6">
    <source>
        <dbReference type="ARBA" id="ARBA00023040"/>
    </source>
</evidence>
<protein>
    <recommendedName>
        <fullName evidence="11">Gamma-aminobutyric acid type B receptor subunit 2</fullName>
    </recommendedName>
</protein>
<dbReference type="InterPro" id="IPR001828">
    <property type="entry name" value="ANF_lig-bd_rcpt"/>
</dbReference>
<evidence type="ECO:0000256" key="13">
    <source>
        <dbReference type="SAM" id="Phobius"/>
    </source>
</evidence>
<feature type="transmembrane region" description="Helical" evidence="13">
    <location>
        <begin position="668"/>
        <end position="685"/>
    </location>
</feature>
<evidence type="ECO:0000313" key="17">
    <source>
        <dbReference type="Proteomes" id="UP001159428"/>
    </source>
</evidence>
<feature type="compositionally biased region" description="Polar residues" evidence="12">
    <location>
        <begin position="767"/>
        <end position="777"/>
    </location>
</feature>
<keyword evidence="8" id="KW-0675">Receptor</keyword>
<feature type="region of interest" description="Disordered" evidence="12">
    <location>
        <begin position="748"/>
        <end position="777"/>
    </location>
</feature>
<feature type="transmembrane region" description="Helical" evidence="13">
    <location>
        <begin position="528"/>
        <end position="546"/>
    </location>
</feature>
<evidence type="ECO:0000256" key="4">
    <source>
        <dbReference type="ARBA" id="ARBA00022729"/>
    </source>
</evidence>
<evidence type="ECO:0000256" key="12">
    <source>
        <dbReference type="SAM" id="MobiDB-lite"/>
    </source>
</evidence>
<evidence type="ECO:0000313" key="16">
    <source>
        <dbReference type="EMBL" id="CAH3154569.1"/>
    </source>
</evidence>
<dbReference type="InterPro" id="IPR002455">
    <property type="entry name" value="GPCR3_GABA-B"/>
</dbReference>
<dbReference type="Pfam" id="PF00003">
    <property type="entry name" value="7tm_3"/>
    <property type="match status" value="1"/>
</dbReference>
<dbReference type="PANTHER" id="PTHR10519:SF20">
    <property type="entry name" value="G-PROTEIN COUPLED RECEPTOR 156-RELATED"/>
    <property type="match status" value="1"/>
</dbReference>
<feature type="transmembrane region" description="Helical" evidence="13">
    <location>
        <begin position="691"/>
        <end position="713"/>
    </location>
</feature>
<dbReference type="PRINTS" id="PR01177">
    <property type="entry name" value="GABAB1RECPTR"/>
</dbReference>
<keyword evidence="3 13" id="KW-0812">Transmembrane</keyword>
<keyword evidence="6" id="KW-0297">G-protein coupled receptor</keyword>
<organism evidence="16 17">
    <name type="scientific">Pocillopora meandrina</name>
    <dbReference type="NCBI Taxonomy" id="46732"/>
    <lineage>
        <taxon>Eukaryota</taxon>
        <taxon>Metazoa</taxon>
        <taxon>Cnidaria</taxon>
        <taxon>Anthozoa</taxon>
        <taxon>Hexacorallia</taxon>
        <taxon>Scleractinia</taxon>
        <taxon>Astrocoeniina</taxon>
        <taxon>Pocilloporidae</taxon>
        <taxon>Pocillopora</taxon>
    </lineage>
</organism>
<sequence length="777" mass="87504">MTFWLYFQLFPYLFALKTSQGLESNHRQVLTIGGFYASGKMTTFQNASGIIQTVNEAVRTINERSQLLPGYKLEIEWRDTKCQLGHGVQALFQSVNESPTKIMLLGGMCSAATGPIAECSHLLNLIQVGYGASSIYLSNKQKYPLFFRTVPPEKGHNSGRVAVLKYFKWMRIAILTEREPYYEAALASLTKLLEKNDMSVVAQEFLGDGMEEDRKSLIKLLKARDARIIVGLFSEEKAVEVFCQAYKQELYGERYVWMLIGWYQSRWWNAHPAVLSKQNCEAKHVMKAFGNYVTTEFLKFGPSSPRMIGGEGAYHAWKIKFDELGLYSGFAHDALVAMVLALNRSAEVLAAKNKSLADFTYSNSEMAGLFKKSLSKVSFRGFSGQVYFNDKGEREGIITVGQMQDQEIKMLGNYTVSDERLVIESSKFVWKGGSVPADQMTTVDKLQTISIGSFGFFCAVEVLGIIIAVAFLAFNISYSSHRFIKMSSPRLNNVIVVGAILIYIAGILLGIDGNFASIDIEAILQCRLSTWVACLGFTLGFGGMFLKTWRVHKIFLNRTKKMIITDFQLFAMLGLFLSIDLLILMVWEIVDPLYASKHYTGREEYRLSTDTNYKAYYIECTSNHPKIWLGVIYAYKGLMLAFGALMAWETRNVTFPALNDSKHIGISVYNVVFPCALGMTIVNVVDYNPNVFYAVLSVLVVFCTTITLCIVFVPKISTVRADPLGKNRPRFVPALNRQTVRGQIDERQQLQPVQQQQQRPNSTQTQENSQRTNASPI</sequence>
<evidence type="ECO:0000256" key="8">
    <source>
        <dbReference type="ARBA" id="ARBA00023170"/>
    </source>
</evidence>
<dbReference type="GO" id="GO:0038039">
    <property type="term" value="C:G protein-coupled receptor heterodimeric complex"/>
    <property type="evidence" value="ECO:0007669"/>
    <property type="project" value="TreeGrafter"/>
</dbReference>
<feature type="transmembrane region" description="Helical" evidence="13">
    <location>
        <begin position="494"/>
        <end position="516"/>
    </location>
</feature>
<evidence type="ECO:0000259" key="15">
    <source>
        <dbReference type="PROSITE" id="PS50259"/>
    </source>
</evidence>
<dbReference type="EMBL" id="CALNXJ010000056">
    <property type="protein sequence ID" value="CAH3154569.1"/>
    <property type="molecule type" value="Genomic_DNA"/>
</dbReference>
<evidence type="ECO:0000256" key="3">
    <source>
        <dbReference type="ARBA" id="ARBA00022692"/>
    </source>
</evidence>
<keyword evidence="2" id="KW-1003">Cell membrane</keyword>
<dbReference type="CDD" id="cd06366">
    <property type="entry name" value="PBP1_GABAb_receptor"/>
    <property type="match status" value="1"/>
</dbReference>
<keyword evidence="5 13" id="KW-1133">Transmembrane helix</keyword>
<dbReference type="PROSITE" id="PS50259">
    <property type="entry name" value="G_PROTEIN_RECEP_F3_4"/>
    <property type="match status" value="1"/>
</dbReference>
<dbReference type="PANTHER" id="PTHR10519">
    <property type="entry name" value="GABA-B RECEPTOR"/>
    <property type="match status" value="1"/>
</dbReference>
<evidence type="ECO:0000256" key="14">
    <source>
        <dbReference type="SAM" id="SignalP"/>
    </source>
</evidence>
<reference evidence="16 17" key="1">
    <citation type="submission" date="2022-05" db="EMBL/GenBank/DDBJ databases">
        <authorList>
            <consortium name="Genoscope - CEA"/>
            <person name="William W."/>
        </authorList>
    </citation>
    <scope>NUCLEOTIDE SEQUENCE [LARGE SCALE GENOMIC DNA]</scope>
</reference>
<evidence type="ECO:0000256" key="10">
    <source>
        <dbReference type="ARBA" id="ARBA00023224"/>
    </source>
</evidence>
<proteinExistence type="predicted"/>
<dbReference type="AlphaFoldDB" id="A0AAU9XP72"/>
<dbReference type="CDD" id="cd15047">
    <property type="entry name" value="7tmC_GABA-B-like"/>
    <property type="match status" value="1"/>
</dbReference>
<name>A0AAU9XP72_9CNID</name>
<evidence type="ECO:0000256" key="9">
    <source>
        <dbReference type="ARBA" id="ARBA00023180"/>
    </source>
</evidence>
<feature type="chain" id="PRO_5043998395" description="Gamma-aminobutyric acid type B receptor subunit 2" evidence="14">
    <location>
        <begin position="16"/>
        <end position="777"/>
    </location>
</feature>
<evidence type="ECO:0000256" key="2">
    <source>
        <dbReference type="ARBA" id="ARBA00022475"/>
    </source>
</evidence>
<feature type="signal peptide" evidence="14">
    <location>
        <begin position="1"/>
        <end position="15"/>
    </location>
</feature>
<keyword evidence="9" id="KW-0325">Glycoprotein</keyword>
<dbReference type="PRINTS" id="PR01176">
    <property type="entry name" value="GABABRECEPTR"/>
</dbReference>
<dbReference type="GO" id="GO:0007214">
    <property type="term" value="P:gamma-aminobutyric acid signaling pathway"/>
    <property type="evidence" value="ECO:0007669"/>
    <property type="project" value="TreeGrafter"/>
</dbReference>
<dbReference type="Proteomes" id="UP001159428">
    <property type="component" value="Unassembled WGS sequence"/>
</dbReference>
<comment type="subcellular location">
    <subcellularLocation>
        <location evidence="1">Cell membrane</location>
        <topology evidence="1">Multi-pass membrane protein</topology>
    </subcellularLocation>
</comment>
<feature type="transmembrane region" description="Helical" evidence="13">
    <location>
        <begin position="454"/>
        <end position="474"/>
    </location>
</feature>
<keyword evidence="17" id="KW-1185">Reference proteome</keyword>
<evidence type="ECO:0000256" key="11">
    <source>
        <dbReference type="ARBA" id="ARBA00073785"/>
    </source>
</evidence>